<dbReference type="CDD" id="cd04186">
    <property type="entry name" value="GT_2_like_c"/>
    <property type="match status" value="1"/>
</dbReference>
<sequence length="364" mass="41695">MQAVCKIPTAACFFKKILLEMKLSIIIVNYNVKYFLEQCLCSILKSDIDFAYEIIIVDNNSTDDSLSYLKPRFTQSFIHFIGNHNNPGFAKANNQGIRQAKGEYILTLNPDTVLGENVLKNVIHFFEQTPDAGAAGVKMINGQGRFLPESKRGIPTPWVSFCKISGLQSVFPKSTLFGKYNLLYLDKNSIHRVPILAGAFMMIRYNALEKAGLFDEAFFMYGEDIDLSYRISESGYKNYYLPETILHYKGESTDKNNPEYINAFYNAMLIFYKKHYPNSNPIFSSVISSAIKLKLLFSKQKRKTENIIKQTKTFDCSTMSFEQIIQQMENISDNRTQFLIYSPYTRQIIGTNTTSYIPDDAPRE</sequence>
<evidence type="ECO:0000313" key="3">
    <source>
        <dbReference type="Proteomes" id="UP000184480"/>
    </source>
</evidence>
<reference evidence="3" key="1">
    <citation type="submission" date="2016-11" db="EMBL/GenBank/DDBJ databases">
        <authorList>
            <person name="Varghese N."/>
            <person name="Submissions S."/>
        </authorList>
    </citation>
    <scope>NUCLEOTIDE SEQUENCE [LARGE SCALE GENOMIC DNA]</scope>
    <source>
        <strain evidence="3">DSM 27370</strain>
    </source>
</reference>
<keyword evidence="3" id="KW-1185">Reference proteome</keyword>
<dbReference type="Gene3D" id="3.90.550.10">
    <property type="entry name" value="Spore Coat Polysaccharide Biosynthesis Protein SpsA, Chain A"/>
    <property type="match status" value="1"/>
</dbReference>
<protein>
    <submittedName>
        <fullName evidence="2">Glycosyltransferase, GT2 family</fullName>
    </submittedName>
</protein>
<name>A0A1M5BBU0_9BACT</name>
<accession>A0A1M5BBU0</accession>
<dbReference type="AlphaFoldDB" id="A0A1M5BBU0"/>
<dbReference type="InterPro" id="IPR029044">
    <property type="entry name" value="Nucleotide-diphossugar_trans"/>
</dbReference>
<gene>
    <name evidence="2" type="ORF">SAMN05444362_10611</name>
</gene>
<evidence type="ECO:0000313" key="2">
    <source>
        <dbReference type="EMBL" id="SHF39787.1"/>
    </source>
</evidence>
<dbReference type="PANTHER" id="PTHR43179:SF7">
    <property type="entry name" value="RHAMNOSYLTRANSFERASE WBBL"/>
    <property type="match status" value="1"/>
</dbReference>
<dbReference type="GO" id="GO:0016740">
    <property type="term" value="F:transferase activity"/>
    <property type="evidence" value="ECO:0007669"/>
    <property type="project" value="UniProtKB-KW"/>
</dbReference>
<dbReference type="EMBL" id="FQUC01000006">
    <property type="protein sequence ID" value="SHF39787.1"/>
    <property type="molecule type" value="Genomic_DNA"/>
</dbReference>
<proteinExistence type="predicted"/>
<dbReference type="InterPro" id="IPR001173">
    <property type="entry name" value="Glyco_trans_2-like"/>
</dbReference>
<keyword evidence="2" id="KW-0808">Transferase</keyword>
<dbReference type="PANTHER" id="PTHR43179">
    <property type="entry name" value="RHAMNOSYLTRANSFERASE WBBL"/>
    <property type="match status" value="1"/>
</dbReference>
<evidence type="ECO:0000259" key="1">
    <source>
        <dbReference type="Pfam" id="PF00535"/>
    </source>
</evidence>
<dbReference type="Proteomes" id="UP000184480">
    <property type="component" value="Unassembled WGS sequence"/>
</dbReference>
<feature type="domain" description="Glycosyltransferase 2-like" evidence="1">
    <location>
        <begin position="24"/>
        <end position="208"/>
    </location>
</feature>
<dbReference type="SUPFAM" id="SSF53448">
    <property type="entry name" value="Nucleotide-diphospho-sugar transferases"/>
    <property type="match status" value="1"/>
</dbReference>
<dbReference type="STRING" id="1346286.SAMN05444362_10611"/>
<organism evidence="2 3">
    <name type="scientific">Dysgonomonas macrotermitis</name>
    <dbReference type="NCBI Taxonomy" id="1346286"/>
    <lineage>
        <taxon>Bacteria</taxon>
        <taxon>Pseudomonadati</taxon>
        <taxon>Bacteroidota</taxon>
        <taxon>Bacteroidia</taxon>
        <taxon>Bacteroidales</taxon>
        <taxon>Dysgonomonadaceae</taxon>
        <taxon>Dysgonomonas</taxon>
    </lineage>
</organism>
<dbReference type="Pfam" id="PF00535">
    <property type="entry name" value="Glycos_transf_2"/>
    <property type="match status" value="1"/>
</dbReference>